<evidence type="ECO:0000256" key="8">
    <source>
        <dbReference type="ARBA" id="ARBA00030827"/>
    </source>
</evidence>
<dbReference type="SUPFAM" id="SSF49447">
    <property type="entry name" value="Second domain of Mu2 adaptin subunit (ap50) of ap2 adaptor"/>
    <property type="match status" value="1"/>
</dbReference>
<dbReference type="PROSITE" id="PS51072">
    <property type="entry name" value="MHD"/>
    <property type="match status" value="1"/>
</dbReference>
<keyword evidence="10" id="KW-1185">Reference proteome</keyword>
<evidence type="ECO:0000313" key="12">
    <source>
        <dbReference type="RefSeq" id="XP_022252658.1"/>
    </source>
</evidence>
<dbReference type="GeneID" id="106468600"/>
<protein>
    <recommendedName>
        <fullName evidence="3">AP-5 complex subunit mu-1</fullName>
    </recommendedName>
    <alternativeName>
        <fullName evidence="8">Adaptor-related protein complex 5 subunit mu-1</fullName>
    </alternativeName>
</protein>
<keyword evidence="4" id="KW-0813">Transport</keyword>
<comment type="similarity">
    <text evidence="1">Belongs to the adaptor complexes medium subunit family.</text>
</comment>
<keyword evidence="5" id="KW-0653">Protein transport</keyword>
<sequence>MSIRGLWIVSLSSSSFGKTLYSRKFLTVEKRAKQKLSSAYVPIPTNEVFVRSLLQGLGLQGNTSEFVKWRDSADKQVQLPVMELKTSEGDLWPVLVLDHYGVLYCCLPLVENTYEGRKPSLIHMPSVSVGFAVLLSLANFTGPVYPTMKEVSMRKCSEIESFLTLSMPFGQPCDTDWQTVCELQTLKNETTSKMDQKQPAWKPHNYKGKSTLNVSISEYVRSVQFDQPWFPDVTEVFGNVIVKAMMEGVETDVILPLSHAQPGHQLQLESLTLHPCVQASVLDLDTSSLERPGMSKKLRFSPPLHEFILCQYKVKYSKVAPILGVYKLRGEQTVELLLQLKLAEGIKNAFDTCEVLLPFSHRGVIQRQEVKASQGNIKEGENRDCLIWSLGSKFPSKTLEASLTGKIYFEHTPCPKSHDESFIKGNNTYAQVIFKCIDYTVSGCVIDPKNIQVNPPCKPKISSERFVSSTDFKIWNCFGDVPFSIPR</sequence>
<dbReference type="PANTHER" id="PTHR16082:SF2">
    <property type="entry name" value="AP-5 COMPLEX SUBUNIT MU-1"/>
    <property type="match status" value="1"/>
</dbReference>
<dbReference type="InterPro" id="IPR028565">
    <property type="entry name" value="MHD"/>
</dbReference>
<dbReference type="RefSeq" id="XP_013784486.1">
    <property type="nucleotide sequence ID" value="XM_013929032.2"/>
</dbReference>
<reference evidence="11 12" key="1">
    <citation type="submission" date="2025-05" db="UniProtKB">
        <authorList>
            <consortium name="RefSeq"/>
        </authorList>
    </citation>
    <scope>IDENTIFICATION</scope>
    <source>
        <tissue evidence="11 12">Muscle</tissue>
    </source>
</reference>
<dbReference type="Gene3D" id="2.60.40.1170">
    <property type="entry name" value="Mu homology domain, subdomain B"/>
    <property type="match status" value="1"/>
</dbReference>
<evidence type="ECO:0000256" key="2">
    <source>
        <dbReference type="ARBA" id="ARBA00011174"/>
    </source>
</evidence>
<evidence type="ECO:0000256" key="6">
    <source>
        <dbReference type="ARBA" id="ARBA00023136"/>
    </source>
</evidence>
<dbReference type="InterPro" id="IPR036168">
    <property type="entry name" value="AP2_Mu_C_sf"/>
</dbReference>
<organism evidence="10 11">
    <name type="scientific">Limulus polyphemus</name>
    <name type="common">Atlantic horseshoe crab</name>
    <dbReference type="NCBI Taxonomy" id="6850"/>
    <lineage>
        <taxon>Eukaryota</taxon>
        <taxon>Metazoa</taxon>
        <taxon>Ecdysozoa</taxon>
        <taxon>Arthropoda</taxon>
        <taxon>Chelicerata</taxon>
        <taxon>Merostomata</taxon>
        <taxon>Xiphosura</taxon>
        <taxon>Limulidae</taxon>
        <taxon>Limulus</taxon>
    </lineage>
</organism>
<evidence type="ECO:0000313" key="11">
    <source>
        <dbReference type="RefSeq" id="XP_013784486.1"/>
    </source>
</evidence>
<dbReference type="InterPro" id="IPR039591">
    <property type="entry name" value="AP5M1"/>
</dbReference>
<evidence type="ECO:0000256" key="3">
    <source>
        <dbReference type="ARBA" id="ARBA00021851"/>
    </source>
</evidence>
<dbReference type="RefSeq" id="XP_022252658.1">
    <property type="nucleotide sequence ID" value="XM_022396950.1"/>
</dbReference>
<evidence type="ECO:0000256" key="4">
    <source>
        <dbReference type="ARBA" id="ARBA00022448"/>
    </source>
</evidence>
<evidence type="ECO:0000259" key="9">
    <source>
        <dbReference type="PROSITE" id="PS51072"/>
    </source>
</evidence>
<evidence type="ECO:0000256" key="5">
    <source>
        <dbReference type="ARBA" id="ARBA00022927"/>
    </source>
</evidence>
<comment type="subcellular location">
    <subcellularLocation>
        <location evidence="7">Endomembrane system</location>
        <topology evidence="7">Peripheral membrane protein</topology>
        <orientation evidence="7">Cytoplasmic side</orientation>
    </subcellularLocation>
</comment>
<proteinExistence type="inferred from homology"/>
<evidence type="ECO:0000256" key="1">
    <source>
        <dbReference type="ARBA" id="ARBA00005324"/>
    </source>
</evidence>
<accession>A0ABM1BLM0</accession>
<keyword evidence="6" id="KW-0472">Membrane</keyword>
<evidence type="ECO:0000313" key="10">
    <source>
        <dbReference type="Proteomes" id="UP000694941"/>
    </source>
</evidence>
<comment type="subunit">
    <text evidence="2">Probably part of the adaptor protein complex 5 (AP-5) a tetramer composed of AP5B1, AP5M1, AP5S1 and AP5Z1.</text>
</comment>
<dbReference type="Pfam" id="PF00928">
    <property type="entry name" value="Adap_comp_sub"/>
    <property type="match status" value="1"/>
</dbReference>
<feature type="domain" description="MHD" evidence="9">
    <location>
        <begin position="209"/>
        <end position="476"/>
    </location>
</feature>
<dbReference type="Proteomes" id="UP000694941">
    <property type="component" value="Unplaced"/>
</dbReference>
<gene>
    <name evidence="11 12 13" type="primary">LOC106468600</name>
</gene>
<evidence type="ECO:0000256" key="7">
    <source>
        <dbReference type="ARBA" id="ARBA00029433"/>
    </source>
</evidence>
<name>A0ABM1BLM0_LIMPO</name>
<dbReference type="CDD" id="cd09256">
    <property type="entry name" value="AP_MuD_MHD"/>
    <property type="match status" value="1"/>
</dbReference>
<dbReference type="RefSeq" id="XP_022252659.1">
    <property type="nucleotide sequence ID" value="XM_022396951.1"/>
</dbReference>
<dbReference type="PANTHER" id="PTHR16082">
    <property type="entry name" value="AP-5 COMPLEX SUBUNIT MU-1"/>
    <property type="match status" value="1"/>
</dbReference>
<evidence type="ECO:0000313" key="13">
    <source>
        <dbReference type="RefSeq" id="XP_022252659.1"/>
    </source>
</evidence>